<protein>
    <submittedName>
        <fullName evidence="1">Uncharacterized protein</fullName>
    </submittedName>
</protein>
<reference evidence="1 2" key="1">
    <citation type="journal article" date="2009" name="Nat. Genet.">
        <title>The genome of the cucumber, Cucumis sativus L.</title>
        <authorList>
            <person name="Huang S."/>
            <person name="Li R."/>
            <person name="Zhang Z."/>
            <person name="Li L."/>
            <person name="Gu X."/>
            <person name="Fan W."/>
            <person name="Lucas W.J."/>
            <person name="Wang X."/>
            <person name="Xie B."/>
            <person name="Ni P."/>
            <person name="Ren Y."/>
            <person name="Zhu H."/>
            <person name="Li J."/>
            <person name="Lin K."/>
            <person name="Jin W."/>
            <person name="Fei Z."/>
            <person name="Li G."/>
            <person name="Staub J."/>
            <person name="Kilian A."/>
            <person name="van der Vossen E.A."/>
            <person name="Wu Y."/>
            <person name="Guo J."/>
            <person name="He J."/>
            <person name="Jia Z."/>
            <person name="Ren Y."/>
            <person name="Tian G."/>
            <person name="Lu Y."/>
            <person name="Ruan J."/>
            <person name="Qian W."/>
            <person name="Wang M."/>
            <person name="Huang Q."/>
            <person name="Li B."/>
            <person name="Xuan Z."/>
            <person name="Cao J."/>
            <person name="Asan"/>
            <person name="Wu Z."/>
            <person name="Zhang J."/>
            <person name="Cai Q."/>
            <person name="Bai Y."/>
            <person name="Zhao B."/>
            <person name="Han Y."/>
            <person name="Li Y."/>
            <person name="Li X."/>
            <person name="Wang S."/>
            <person name="Shi Q."/>
            <person name="Liu S."/>
            <person name="Cho W.K."/>
            <person name="Kim J.Y."/>
            <person name="Xu Y."/>
            <person name="Heller-Uszynska K."/>
            <person name="Miao H."/>
            <person name="Cheng Z."/>
            <person name="Zhang S."/>
            <person name="Wu J."/>
            <person name="Yang Y."/>
            <person name="Kang H."/>
            <person name="Li M."/>
            <person name="Liang H."/>
            <person name="Ren X."/>
            <person name="Shi Z."/>
            <person name="Wen M."/>
            <person name="Jian M."/>
            <person name="Yang H."/>
            <person name="Zhang G."/>
            <person name="Yang Z."/>
            <person name="Chen R."/>
            <person name="Liu S."/>
            <person name="Li J."/>
            <person name="Ma L."/>
            <person name="Liu H."/>
            <person name="Zhou Y."/>
            <person name="Zhao J."/>
            <person name="Fang X."/>
            <person name="Li G."/>
            <person name="Fang L."/>
            <person name="Li Y."/>
            <person name="Liu D."/>
            <person name="Zheng H."/>
            <person name="Zhang Y."/>
            <person name="Qin N."/>
            <person name="Li Z."/>
            <person name="Yang G."/>
            <person name="Yang S."/>
            <person name="Bolund L."/>
            <person name="Kristiansen K."/>
            <person name="Zheng H."/>
            <person name="Li S."/>
            <person name="Zhang X."/>
            <person name="Yang H."/>
            <person name="Wang J."/>
            <person name="Sun R."/>
            <person name="Zhang B."/>
            <person name="Jiang S."/>
            <person name="Wang J."/>
            <person name="Du Y."/>
            <person name="Li S."/>
        </authorList>
    </citation>
    <scope>NUCLEOTIDE SEQUENCE [LARGE SCALE GENOMIC DNA]</scope>
    <source>
        <strain evidence="2">cv. 9930</strain>
    </source>
</reference>
<proteinExistence type="predicted"/>
<reference evidence="1 2" key="4">
    <citation type="journal article" date="2011" name="BMC Genomics">
        <title>RNA-Seq improves annotation of protein-coding genes in the cucumber genome.</title>
        <authorList>
            <person name="Li Z."/>
            <person name="Zhang Z."/>
            <person name="Yan P."/>
            <person name="Huang S."/>
            <person name="Fei Z."/>
            <person name="Lin K."/>
        </authorList>
    </citation>
    <scope>NUCLEOTIDE SEQUENCE [LARGE SCALE GENOMIC DNA]</scope>
    <source>
        <strain evidence="2">cv. 9930</strain>
    </source>
</reference>
<dbReference type="EMBL" id="CM002924">
    <property type="protein sequence ID" value="KGN60257.1"/>
    <property type="molecule type" value="Genomic_DNA"/>
</dbReference>
<dbReference type="Proteomes" id="UP000029981">
    <property type="component" value="Chromosome 3"/>
</dbReference>
<reference evidence="1 2" key="2">
    <citation type="journal article" date="2009" name="PLoS ONE">
        <title>An integrated genetic and cytogenetic map of the cucumber genome.</title>
        <authorList>
            <person name="Ren Y."/>
            <person name="Zhang Z."/>
            <person name="Liu J."/>
            <person name="Staub J.E."/>
            <person name="Han Y."/>
            <person name="Cheng Z."/>
            <person name="Li X."/>
            <person name="Lu J."/>
            <person name="Miao H."/>
            <person name="Kang H."/>
            <person name="Xie B."/>
            <person name="Gu X."/>
            <person name="Wang X."/>
            <person name="Du Y."/>
            <person name="Jin W."/>
            <person name="Huang S."/>
        </authorList>
    </citation>
    <scope>NUCLEOTIDE SEQUENCE [LARGE SCALE GENOMIC DNA]</scope>
    <source>
        <strain evidence="2">cv. 9930</strain>
    </source>
</reference>
<dbReference type="Gramene" id="KGN60257">
    <property type="protein sequence ID" value="KGN60257"/>
    <property type="gene ID" value="Csa_3G891620"/>
</dbReference>
<organism evidence="1 2">
    <name type="scientific">Cucumis sativus</name>
    <name type="common">Cucumber</name>
    <dbReference type="NCBI Taxonomy" id="3659"/>
    <lineage>
        <taxon>Eukaryota</taxon>
        <taxon>Viridiplantae</taxon>
        <taxon>Streptophyta</taxon>
        <taxon>Embryophyta</taxon>
        <taxon>Tracheophyta</taxon>
        <taxon>Spermatophyta</taxon>
        <taxon>Magnoliopsida</taxon>
        <taxon>eudicotyledons</taxon>
        <taxon>Gunneridae</taxon>
        <taxon>Pentapetalae</taxon>
        <taxon>rosids</taxon>
        <taxon>fabids</taxon>
        <taxon>Cucurbitales</taxon>
        <taxon>Cucurbitaceae</taxon>
        <taxon>Benincaseae</taxon>
        <taxon>Cucumis</taxon>
    </lineage>
</organism>
<name>A0A0A0LHM4_CUCSA</name>
<evidence type="ECO:0000313" key="1">
    <source>
        <dbReference type="EMBL" id="KGN60257.1"/>
    </source>
</evidence>
<reference evidence="1 2" key="3">
    <citation type="journal article" date="2010" name="BMC Genomics">
        <title>Transcriptome sequencing and comparative analysis of cucumber flowers with different sex types.</title>
        <authorList>
            <person name="Guo S."/>
            <person name="Zheng Y."/>
            <person name="Joung J.G."/>
            <person name="Liu S."/>
            <person name="Zhang Z."/>
            <person name="Crasta O.R."/>
            <person name="Sobral B.W."/>
            <person name="Xu Y."/>
            <person name="Huang S."/>
            <person name="Fei Z."/>
        </authorList>
    </citation>
    <scope>NUCLEOTIDE SEQUENCE [LARGE SCALE GENOMIC DNA]</scope>
    <source>
        <strain evidence="2">cv. 9930</strain>
    </source>
</reference>
<dbReference type="AlphaFoldDB" id="A0A0A0LHM4"/>
<keyword evidence="2" id="KW-1185">Reference proteome</keyword>
<accession>A0A0A0LHM4</accession>
<sequence length="74" mass="8943">MDHRPSCFRYRQEHAGRNSDCDFKILFDLFMFGFDIQMFWLLDDEVKENMAFAFVATEQLGDKKGIWTSMKHWI</sequence>
<evidence type="ECO:0000313" key="2">
    <source>
        <dbReference type="Proteomes" id="UP000029981"/>
    </source>
</evidence>
<gene>
    <name evidence="1" type="ORF">Csa_3G891620</name>
</gene>